<feature type="transmembrane region" description="Helical" evidence="10">
    <location>
        <begin position="206"/>
        <end position="226"/>
    </location>
</feature>
<dbReference type="GO" id="GO:0005886">
    <property type="term" value="C:plasma membrane"/>
    <property type="evidence" value="ECO:0007669"/>
    <property type="project" value="UniProtKB-SubCell"/>
</dbReference>
<dbReference type="InterPro" id="IPR032523">
    <property type="entry name" value="CcmF_C"/>
</dbReference>
<feature type="transmembrane region" description="Helical" evidence="10">
    <location>
        <begin position="479"/>
        <end position="500"/>
    </location>
</feature>
<comment type="similarity">
    <text evidence="2">Belongs to the CcmF/CycK/Ccl1/NrfE/CcsA family.</text>
</comment>
<feature type="transmembrane region" description="Helical" evidence="10">
    <location>
        <begin position="36"/>
        <end position="60"/>
    </location>
</feature>
<feature type="transmembrane region" description="Helical" evidence="10">
    <location>
        <begin position="521"/>
        <end position="543"/>
    </location>
</feature>
<dbReference type="InterPro" id="IPR003568">
    <property type="entry name" value="Cyt_c_biogenesis_CcmF"/>
</dbReference>
<dbReference type="GO" id="GO:0015232">
    <property type="term" value="F:heme transmembrane transporter activity"/>
    <property type="evidence" value="ECO:0007669"/>
    <property type="project" value="InterPro"/>
</dbReference>
<comment type="function">
    <text evidence="9">Required for the biogenesis of c-type cytochromes. Possible subunit of a heme lyase.</text>
</comment>
<feature type="transmembrane region" description="Helical" evidence="10">
    <location>
        <begin position="305"/>
        <end position="323"/>
    </location>
</feature>
<organism evidence="13 14">
    <name type="scientific">Roseovarius mucosus</name>
    <dbReference type="NCBI Taxonomy" id="215743"/>
    <lineage>
        <taxon>Bacteria</taxon>
        <taxon>Pseudomonadati</taxon>
        <taxon>Pseudomonadota</taxon>
        <taxon>Alphaproteobacteria</taxon>
        <taxon>Rhodobacterales</taxon>
        <taxon>Roseobacteraceae</taxon>
        <taxon>Roseovarius</taxon>
    </lineage>
</organism>
<dbReference type="InterPro" id="IPR002541">
    <property type="entry name" value="Cyt_c_assembly"/>
</dbReference>
<comment type="subcellular location">
    <subcellularLocation>
        <location evidence="1">Cell inner membrane</location>
        <topology evidence="1">Multi-pass membrane protein</topology>
    </subcellularLocation>
</comment>
<evidence type="ECO:0000256" key="4">
    <source>
        <dbReference type="ARBA" id="ARBA00022519"/>
    </source>
</evidence>
<dbReference type="PRINTS" id="PR01410">
    <property type="entry name" value="CCBIOGENESIS"/>
</dbReference>
<dbReference type="GO" id="GO:0017004">
    <property type="term" value="P:cytochrome complex assembly"/>
    <property type="evidence" value="ECO:0007669"/>
    <property type="project" value="UniProtKB-KW"/>
</dbReference>
<evidence type="ECO:0000256" key="3">
    <source>
        <dbReference type="ARBA" id="ARBA00022475"/>
    </source>
</evidence>
<keyword evidence="5 10" id="KW-0812">Transmembrane</keyword>
<evidence type="ECO:0000256" key="7">
    <source>
        <dbReference type="ARBA" id="ARBA00022989"/>
    </source>
</evidence>
<feature type="transmembrane region" description="Helical" evidence="10">
    <location>
        <begin position="425"/>
        <end position="444"/>
    </location>
</feature>
<evidence type="ECO:0000259" key="12">
    <source>
        <dbReference type="Pfam" id="PF16327"/>
    </source>
</evidence>
<feature type="transmembrane region" description="Helical" evidence="10">
    <location>
        <begin position="456"/>
        <end position="473"/>
    </location>
</feature>
<feature type="domain" description="Cytochrome c-type biogenesis protein CcmF C-terminal" evidence="12">
    <location>
        <begin position="346"/>
        <end position="667"/>
    </location>
</feature>
<feature type="transmembrane region" description="Helical" evidence="10">
    <location>
        <begin position="72"/>
        <end position="94"/>
    </location>
</feature>
<keyword evidence="4" id="KW-0997">Cell inner membrane</keyword>
<keyword evidence="6" id="KW-0201">Cytochrome c-type biogenesis</keyword>
<dbReference type="GO" id="GO:0020037">
    <property type="term" value="F:heme binding"/>
    <property type="evidence" value="ECO:0007669"/>
    <property type="project" value="InterPro"/>
</dbReference>
<feature type="transmembrane region" description="Helical" evidence="10">
    <location>
        <begin position="343"/>
        <end position="362"/>
    </location>
</feature>
<dbReference type="Pfam" id="PF01578">
    <property type="entry name" value="Cytochrom_C_asm"/>
    <property type="match status" value="1"/>
</dbReference>
<accession>A0A1V0RJU9</accession>
<evidence type="ECO:0000256" key="2">
    <source>
        <dbReference type="ARBA" id="ARBA00009186"/>
    </source>
</evidence>
<dbReference type="InterPro" id="IPR003567">
    <property type="entry name" value="Cyt_c_biogenesis"/>
</dbReference>
<proteinExistence type="inferred from homology"/>
<feature type="domain" description="Cytochrome c assembly protein" evidence="11">
    <location>
        <begin position="120"/>
        <end position="326"/>
    </location>
</feature>
<dbReference type="Pfam" id="PF16327">
    <property type="entry name" value="CcmF_C"/>
    <property type="match status" value="1"/>
</dbReference>
<feature type="transmembrane region" description="Helical" evidence="10">
    <location>
        <begin position="156"/>
        <end position="175"/>
    </location>
</feature>
<feature type="transmembrane region" description="Helical" evidence="10">
    <location>
        <begin position="127"/>
        <end position="144"/>
    </location>
</feature>
<evidence type="ECO:0000256" key="6">
    <source>
        <dbReference type="ARBA" id="ARBA00022748"/>
    </source>
</evidence>
<dbReference type="AlphaFoldDB" id="A0A1V0RJU9"/>
<dbReference type="EMBL" id="CP020474">
    <property type="protein sequence ID" value="ARE82048.1"/>
    <property type="molecule type" value="Genomic_DNA"/>
</dbReference>
<keyword evidence="14" id="KW-1185">Reference proteome</keyword>
<dbReference type="NCBIfam" id="TIGR00353">
    <property type="entry name" value="nrfE"/>
    <property type="match status" value="1"/>
</dbReference>
<dbReference type="KEGG" id="rmm:ROSMUCSMR3_00544"/>
<evidence type="ECO:0000256" key="1">
    <source>
        <dbReference type="ARBA" id="ARBA00004429"/>
    </source>
</evidence>
<keyword evidence="8 10" id="KW-0472">Membrane</keyword>
<name>A0A1V0RJU9_9RHOB</name>
<feature type="transmembrane region" description="Helical" evidence="10">
    <location>
        <begin position="280"/>
        <end position="296"/>
    </location>
</feature>
<keyword evidence="3" id="KW-1003">Cell membrane</keyword>
<evidence type="ECO:0000256" key="8">
    <source>
        <dbReference type="ARBA" id="ARBA00023136"/>
    </source>
</evidence>
<evidence type="ECO:0000313" key="13">
    <source>
        <dbReference type="EMBL" id="ARE82048.1"/>
    </source>
</evidence>
<dbReference type="NCBIfam" id="NF007691">
    <property type="entry name" value="PRK10369.1"/>
    <property type="match status" value="1"/>
</dbReference>
<dbReference type="PANTHER" id="PTHR43653:SF1">
    <property type="entry name" value="CYTOCHROME C-TYPE BIOGENESIS PROTEIN CCMF"/>
    <property type="match status" value="1"/>
</dbReference>
<evidence type="ECO:0000313" key="14">
    <source>
        <dbReference type="Proteomes" id="UP000192273"/>
    </source>
</evidence>
<feature type="transmembrane region" description="Helical" evidence="10">
    <location>
        <begin position="238"/>
        <end position="260"/>
    </location>
</feature>
<dbReference type="PANTHER" id="PTHR43653">
    <property type="entry name" value="CYTOCHROME C ASSEMBLY PROTEIN-RELATED"/>
    <property type="match status" value="1"/>
</dbReference>
<gene>
    <name evidence="13" type="primary">ccmF</name>
    <name evidence="13" type="ORF">ROSMUCSMR3_00544</name>
</gene>
<evidence type="ECO:0000256" key="9">
    <source>
        <dbReference type="ARBA" id="ARBA00037230"/>
    </source>
</evidence>
<sequence>MAAAGLSPRQCGPVLASIAIGQSVLLSYIRDMITELGHFALILAFLVACVQATIPLIGAYKRWPGWMALAEPAATLQFMLTAVSFAALTWAFVISDFSLRLVVLNSHTDKPMLYKITGVWGNHEGSMLLWVLIVTLFGAAVAWFGSNLPPSLRARVLSVQAMVGVAFFLFILLTSNPFLRMAVPPFNGQDLNPLLQDPGLAFHPPFLYLGYVGLSMTFSFAVAALIEGRVDAAWGRWVRPYTLAAWIFLTIGIGLGSWWAYYELGWGGFWFWDPVENASFMPWLIAAALLHSAIVVEKRESLKSWTILLAIIAFGFSMVGAFITRSGVLTSVHAFATDPERGVFLLAILAVFMAGALTLFAARAGVMQAKGVFSLVSRESALVLNNLLLAVACFVVFIGTIWPLIAEMLFDRKLSVGEPFFNAAFTPFMVALGLVLPVGAMLPWKRATLGRVIRQLAPAFALALAIGALAWAMQTGRSALGPVGLFLAAWLIGGAAVDLWSRTGRGDGRLSRLTRLPRADWGKAVAHGGLGVTMAGIAAMMAWQQEDIRVLKIGDQFDIAGYTLRLDEVHDEEGPNYLSTMSTFTLSKDGVEIATMTPEKREYPVAQMPTTEAALDSGFLRDIYVVIGDPQIGGGWAVRSYYKPLANWIWGGSILMALGGFLSLSDRRYRVAAGARKVPQGVPAE</sequence>
<evidence type="ECO:0000259" key="11">
    <source>
        <dbReference type="Pfam" id="PF01578"/>
    </source>
</evidence>
<protein>
    <submittedName>
        <fullName evidence="13">Cytochrome c-type biogenesis protein CcmF</fullName>
    </submittedName>
</protein>
<keyword evidence="7 10" id="KW-1133">Transmembrane helix</keyword>
<evidence type="ECO:0000256" key="5">
    <source>
        <dbReference type="ARBA" id="ARBA00022692"/>
    </source>
</evidence>
<reference evidence="13 14" key="1">
    <citation type="submission" date="2017-03" db="EMBL/GenBank/DDBJ databases">
        <title>Genome Sequence of Roseovarius mucosus strain SMR3 Isolated from a culture of the Diatom Skeletonema marinoi.</title>
        <authorList>
            <person name="Topel M."/>
            <person name="Pinder M."/>
            <person name="Johansson O.N."/>
            <person name="Kourtchenko O."/>
            <person name="Godhe A."/>
            <person name="Clarke A.K."/>
        </authorList>
    </citation>
    <scope>NUCLEOTIDE SEQUENCE [LARGE SCALE GENOMIC DNA]</scope>
    <source>
        <strain evidence="13 14">SMR3</strain>
    </source>
</reference>
<feature type="transmembrane region" description="Helical" evidence="10">
    <location>
        <begin position="645"/>
        <end position="664"/>
    </location>
</feature>
<evidence type="ECO:0000256" key="10">
    <source>
        <dbReference type="SAM" id="Phobius"/>
    </source>
</evidence>
<feature type="transmembrane region" description="Helical" evidence="10">
    <location>
        <begin position="383"/>
        <end position="405"/>
    </location>
</feature>
<dbReference type="PRINTS" id="PR01411">
    <property type="entry name" value="CCMFBIOGNSIS"/>
</dbReference>
<dbReference type="Proteomes" id="UP000192273">
    <property type="component" value="Chromosome"/>
</dbReference>